<dbReference type="GeneID" id="36394611"/>
<evidence type="ECO:0000313" key="2">
    <source>
        <dbReference type="Proteomes" id="UP000001798"/>
    </source>
</evidence>
<dbReference type="AlphaFoldDB" id="A0A384JVK3"/>
<reference evidence="1 2" key="1">
    <citation type="journal article" date="2011" name="PLoS Genet.">
        <title>Genomic analysis of the necrotrophic fungal pathogens Sclerotinia sclerotiorum and Botrytis cinerea.</title>
        <authorList>
            <person name="Amselem J."/>
            <person name="Cuomo C.A."/>
            <person name="van Kan J.A."/>
            <person name="Viaud M."/>
            <person name="Benito E.P."/>
            <person name="Couloux A."/>
            <person name="Coutinho P.M."/>
            <person name="de Vries R.P."/>
            <person name="Dyer P.S."/>
            <person name="Fillinger S."/>
            <person name="Fournier E."/>
            <person name="Gout L."/>
            <person name="Hahn M."/>
            <person name="Kohn L."/>
            <person name="Lapalu N."/>
            <person name="Plummer K.M."/>
            <person name="Pradier J.M."/>
            <person name="Quevillon E."/>
            <person name="Sharon A."/>
            <person name="Simon A."/>
            <person name="ten Have A."/>
            <person name="Tudzynski B."/>
            <person name="Tudzynski P."/>
            <person name="Wincker P."/>
            <person name="Andrew M."/>
            <person name="Anthouard V."/>
            <person name="Beever R.E."/>
            <person name="Beffa R."/>
            <person name="Benoit I."/>
            <person name="Bouzid O."/>
            <person name="Brault B."/>
            <person name="Chen Z."/>
            <person name="Choquer M."/>
            <person name="Collemare J."/>
            <person name="Cotton P."/>
            <person name="Danchin E.G."/>
            <person name="Da Silva C."/>
            <person name="Gautier A."/>
            <person name="Giraud C."/>
            <person name="Giraud T."/>
            <person name="Gonzalez C."/>
            <person name="Grossetete S."/>
            <person name="Guldener U."/>
            <person name="Henrissat B."/>
            <person name="Howlett B.J."/>
            <person name="Kodira C."/>
            <person name="Kretschmer M."/>
            <person name="Lappartient A."/>
            <person name="Leroch M."/>
            <person name="Levis C."/>
            <person name="Mauceli E."/>
            <person name="Neuveglise C."/>
            <person name="Oeser B."/>
            <person name="Pearson M."/>
            <person name="Poulain J."/>
            <person name="Poussereau N."/>
            <person name="Quesneville H."/>
            <person name="Rascle C."/>
            <person name="Schumacher J."/>
            <person name="Segurens B."/>
            <person name="Sexton A."/>
            <person name="Silva E."/>
            <person name="Sirven C."/>
            <person name="Soanes D.M."/>
            <person name="Talbot N.J."/>
            <person name="Templeton M."/>
            <person name="Yandava C."/>
            <person name="Yarden O."/>
            <person name="Zeng Q."/>
            <person name="Rollins J.A."/>
            <person name="Lebrun M.H."/>
            <person name="Dickman M."/>
        </authorList>
    </citation>
    <scope>NUCLEOTIDE SEQUENCE [LARGE SCALE GENOMIC DNA]</scope>
    <source>
        <strain evidence="1 2">B05.10</strain>
    </source>
</reference>
<dbReference type="KEGG" id="bfu:BCIN_10g05810"/>
<dbReference type="RefSeq" id="XP_024551508.1">
    <property type="nucleotide sequence ID" value="XM_024695714.1"/>
</dbReference>
<protein>
    <submittedName>
        <fullName evidence="1">Uncharacterized protein</fullName>
    </submittedName>
</protein>
<organism evidence="1 2">
    <name type="scientific">Botryotinia fuckeliana (strain B05.10)</name>
    <name type="common">Noble rot fungus</name>
    <name type="synonym">Botrytis cinerea</name>
    <dbReference type="NCBI Taxonomy" id="332648"/>
    <lineage>
        <taxon>Eukaryota</taxon>
        <taxon>Fungi</taxon>
        <taxon>Dikarya</taxon>
        <taxon>Ascomycota</taxon>
        <taxon>Pezizomycotina</taxon>
        <taxon>Leotiomycetes</taxon>
        <taxon>Helotiales</taxon>
        <taxon>Sclerotiniaceae</taxon>
        <taxon>Botrytis</taxon>
    </lineage>
</organism>
<dbReference type="Proteomes" id="UP000001798">
    <property type="component" value="Chromosome 10"/>
</dbReference>
<dbReference type="EMBL" id="CP009814">
    <property type="protein sequence ID" value="ATZ54590.1"/>
    <property type="molecule type" value="Genomic_DNA"/>
</dbReference>
<keyword evidence="2" id="KW-1185">Reference proteome</keyword>
<reference evidence="1 2" key="2">
    <citation type="journal article" date="2012" name="Eukaryot. Cell">
        <title>Genome update of Botrytis cinerea strains B05.10 and T4.</title>
        <authorList>
            <person name="Staats M."/>
            <person name="van Kan J.A."/>
        </authorList>
    </citation>
    <scope>NUCLEOTIDE SEQUENCE [LARGE SCALE GENOMIC DNA]</scope>
    <source>
        <strain evidence="1 2">B05.10</strain>
    </source>
</reference>
<evidence type="ECO:0000313" key="1">
    <source>
        <dbReference type="EMBL" id="ATZ54590.1"/>
    </source>
</evidence>
<dbReference type="VEuPathDB" id="FungiDB:Bcin10g05810"/>
<gene>
    <name evidence="1" type="ORF">BCIN_10g05810</name>
</gene>
<proteinExistence type="predicted"/>
<sequence length="66" mass="7254">MNFSAALSSALVVGGTEWGRRFHTEAQEKRRFYTGSLESRAGICDGITVGRSKVPNCRVQTAFTED</sequence>
<reference evidence="1 2" key="3">
    <citation type="journal article" date="2017" name="Mol. Plant Pathol.">
        <title>A gapless genome sequence of the fungus Botrytis cinerea.</title>
        <authorList>
            <person name="Van Kan J.A."/>
            <person name="Stassen J.H."/>
            <person name="Mosbach A."/>
            <person name="Van Der Lee T.A."/>
            <person name="Faino L."/>
            <person name="Farmer A.D."/>
            <person name="Papasotiriou D.G."/>
            <person name="Zhou S."/>
            <person name="Seidl M.F."/>
            <person name="Cottam E."/>
            <person name="Edel D."/>
            <person name="Hahn M."/>
            <person name="Schwartz D.C."/>
            <person name="Dietrich R.A."/>
            <person name="Widdison S."/>
            <person name="Scalliet G."/>
        </authorList>
    </citation>
    <scope>NUCLEOTIDE SEQUENCE [LARGE SCALE GENOMIC DNA]</scope>
    <source>
        <strain evidence="1 2">B05.10</strain>
    </source>
</reference>
<accession>A0A384JVK3</accession>
<name>A0A384JVK3_BOTFB</name>